<accession>A0A3B0UI73</accession>
<dbReference type="EMBL" id="UOEQ01000516">
    <property type="protein sequence ID" value="VAW24219.1"/>
    <property type="molecule type" value="Genomic_DNA"/>
</dbReference>
<dbReference type="SUPFAM" id="SSF47226">
    <property type="entry name" value="Histidine-containing phosphotransfer domain, HPT domain"/>
    <property type="match status" value="1"/>
</dbReference>
<evidence type="ECO:0000313" key="2">
    <source>
        <dbReference type="EMBL" id="VAW24219.1"/>
    </source>
</evidence>
<proteinExistence type="predicted"/>
<dbReference type="Gene3D" id="1.20.120.160">
    <property type="entry name" value="HPT domain"/>
    <property type="match status" value="1"/>
</dbReference>
<evidence type="ECO:0000259" key="1">
    <source>
        <dbReference type="Pfam" id="PF01627"/>
    </source>
</evidence>
<name>A0A3B0UI73_9ZZZZ</name>
<dbReference type="AlphaFoldDB" id="A0A3B0UI73"/>
<dbReference type="InterPro" id="IPR036641">
    <property type="entry name" value="HPT_dom_sf"/>
</dbReference>
<organism evidence="2">
    <name type="scientific">hydrothermal vent metagenome</name>
    <dbReference type="NCBI Taxonomy" id="652676"/>
    <lineage>
        <taxon>unclassified sequences</taxon>
        <taxon>metagenomes</taxon>
        <taxon>ecological metagenomes</taxon>
    </lineage>
</organism>
<dbReference type="GO" id="GO:0000160">
    <property type="term" value="P:phosphorelay signal transduction system"/>
    <property type="evidence" value="ECO:0007669"/>
    <property type="project" value="InterPro"/>
</dbReference>
<gene>
    <name evidence="2" type="ORF">MNBD_ALPHA11-1333</name>
</gene>
<reference evidence="2" key="1">
    <citation type="submission" date="2018-06" db="EMBL/GenBank/DDBJ databases">
        <authorList>
            <person name="Zhirakovskaya E."/>
        </authorList>
    </citation>
    <scope>NUCLEOTIDE SEQUENCE</scope>
</reference>
<protein>
    <recommendedName>
        <fullName evidence="1">HPt domain-containing protein</fullName>
    </recommendedName>
</protein>
<dbReference type="InterPro" id="IPR008207">
    <property type="entry name" value="Sig_transdc_His_kin_Hpt_dom"/>
</dbReference>
<dbReference type="Pfam" id="PF01627">
    <property type="entry name" value="Hpt"/>
    <property type="match status" value="1"/>
</dbReference>
<sequence>MAALEKIAQLDEGSEKIYATRPIDLVHLSRQSLGDAGLEAEILRMFDQMVTTYMSKIRQSMDFDETLLNLHALKGASAGVGANNIAILAKAAELETKLAGKLSHECLADLRMAVEEVRHFIAEILDE</sequence>
<feature type="domain" description="HPt" evidence="1">
    <location>
        <begin position="41"/>
        <end position="118"/>
    </location>
</feature>